<proteinExistence type="inferred from homology"/>
<dbReference type="Proteomes" id="UP000179183">
    <property type="component" value="Unassembled WGS sequence"/>
</dbReference>
<evidence type="ECO:0000256" key="3">
    <source>
        <dbReference type="ARBA" id="ARBA00022729"/>
    </source>
</evidence>
<evidence type="ECO:0000256" key="2">
    <source>
        <dbReference type="ARBA" id="ARBA00022448"/>
    </source>
</evidence>
<dbReference type="InterPro" id="IPR000914">
    <property type="entry name" value="SBP_5_dom"/>
</dbReference>
<keyword evidence="4" id="KW-0812">Transmembrane</keyword>
<dbReference type="GO" id="GO:0043190">
    <property type="term" value="C:ATP-binding cassette (ABC) transporter complex"/>
    <property type="evidence" value="ECO:0007669"/>
    <property type="project" value="InterPro"/>
</dbReference>
<reference evidence="7 8" key="1">
    <citation type="journal article" date="2016" name="Nat. Commun.">
        <title>Thousands of microbial genomes shed light on interconnected biogeochemical processes in an aquifer system.</title>
        <authorList>
            <person name="Anantharaman K."/>
            <person name="Brown C.T."/>
            <person name="Hug L.A."/>
            <person name="Sharon I."/>
            <person name="Castelle C.J."/>
            <person name="Probst A.J."/>
            <person name="Thomas B.C."/>
            <person name="Singh A."/>
            <person name="Wilkins M.J."/>
            <person name="Karaoz U."/>
            <person name="Brodie E.L."/>
            <person name="Williams K.H."/>
            <person name="Hubbard S.S."/>
            <person name="Banfield J.F."/>
        </authorList>
    </citation>
    <scope>NUCLEOTIDE SEQUENCE [LARGE SCALE GENOMIC DNA]</scope>
</reference>
<feature type="domain" description="Peptidoglycan binding-like" evidence="6">
    <location>
        <begin position="428"/>
        <end position="490"/>
    </location>
</feature>
<protein>
    <recommendedName>
        <fullName evidence="9">Solute-binding protein family 5 domain-containing protein</fullName>
    </recommendedName>
</protein>
<dbReference type="InterPro" id="IPR036366">
    <property type="entry name" value="PGBDSf"/>
</dbReference>
<dbReference type="GO" id="GO:0042597">
    <property type="term" value="C:periplasmic space"/>
    <property type="evidence" value="ECO:0007669"/>
    <property type="project" value="UniProtKB-ARBA"/>
</dbReference>
<name>A0A1G2HY63_9BACT</name>
<dbReference type="Gene3D" id="3.40.190.10">
    <property type="entry name" value="Periplasmic binding protein-like II"/>
    <property type="match status" value="1"/>
</dbReference>
<evidence type="ECO:0000259" key="5">
    <source>
        <dbReference type="Pfam" id="PF00496"/>
    </source>
</evidence>
<comment type="similarity">
    <text evidence="1">Belongs to the bacterial solute-binding protein 5 family.</text>
</comment>
<dbReference type="AlphaFoldDB" id="A0A1G2HY63"/>
<dbReference type="InterPro" id="IPR030678">
    <property type="entry name" value="Peptide/Ni-bd"/>
</dbReference>
<gene>
    <name evidence="7" type="ORF">A3D34_01190</name>
</gene>
<dbReference type="Pfam" id="PF01471">
    <property type="entry name" value="PG_binding_1"/>
    <property type="match status" value="1"/>
</dbReference>
<feature type="transmembrane region" description="Helical" evidence="4">
    <location>
        <begin position="24"/>
        <end position="45"/>
    </location>
</feature>
<dbReference type="SUPFAM" id="SSF47090">
    <property type="entry name" value="PGBD-like"/>
    <property type="match status" value="1"/>
</dbReference>
<organism evidence="7 8">
    <name type="scientific">Candidatus Staskawiczbacteria bacterium RIFCSPHIGHO2_02_FULL_33_16</name>
    <dbReference type="NCBI Taxonomy" id="1802204"/>
    <lineage>
        <taxon>Bacteria</taxon>
        <taxon>Candidatus Staskawicziibacteriota</taxon>
    </lineage>
</organism>
<dbReference type="Gene3D" id="1.10.101.10">
    <property type="entry name" value="PGBD-like superfamily/PGBD"/>
    <property type="match status" value="1"/>
</dbReference>
<feature type="domain" description="Solute-binding protein family 5" evidence="5">
    <location>
        <begin position="99"/>
        <end position="413"/>
    </location>
</feature>
<keyword evidence="4" id="KW-1133">Transmembrane helix</keyword>
<dbReference type="Pfam" id="PF00496">
    <property type="entry name" value="SBP_bac_5"/>
    <property type="match status" value="1"/>
</dbReference>
<dbReference type="InterPro" id="IPR002477">
    <property type="entry name" value="Peptidoglycan-bd-like"/>
</dbReference>
<evidence type="ECO:0000256" key="4">
    <source>
        <dbReference type="SAM" id="Phobius"/>
    </source>
</evidence>
<evidence type="ECO:0008006" key="9">
    <source>
        <dbReference type="Google" id="ProtNLM"/>
    </source>
</evidence>
<dbReference type="InterPro" id="IPR039424">
    <property type="entry name" value="SBP_5"/>
</dbReference>
<evidence type="ECO:0000256" key="1">
    <source>
        <dbReference type="ARBA" id="ARBA00005695"/>
    </source>
</evidence>
<dbReference type="EMBL" id="MHOQ01000004">
    <property type="protein sequence ID" value="OGZ67482.1"/>
    <property type="molecule type" value="Genomic_DNA"/>
</dbReference>
<keyword evidence="4" id="KW-0472">Membrane</keyword>
<keyword evidence="2" id="KW-0813">Transport</keyword>
<evidence type="ECO:0000313" key="7">
    <source>
        <dbReference type="EMBL" id="OGZ67482.1"/>
    </source>
</evidence>
<dbReference type="PANTHER" id="PTHR30290:SF9">
    <property type="entry name" value="OLIGOPEPTIDE-BINDING PROTEIN APPA"/>
    <property type="match status" value="1"/>
</dbReference>
<comment type="caution">
    <text evidence="7">The sequence shown here is derived from an EMBL/GenBank/DDBJ whole genome shotgun (WGS) entry which is preliminary data.</text>
</comment>
<evidence type="ECO:0000313" key="8">
    <source>
        <dbReference type="Proteomes" id="UP000179183"/>
    </source>
</evidence>
<keyword evidence="3" id="KW-0732">Signal</keyword>
<dbReference type="PIRSF" id="PIRSF002741">
    <property type="entry name" value="MppA"/>
    <property type="match status" value="1"/>
</dbReference>
<dbReference type="SUPFAM" id="SSF53850">
    <property type="entry name" value="Periplasmic binding protein-like II"/>
    <property type="match status" value="1"/>
</dbReference>
<dbReference type="GO" id="GO:0015833">
    <property type="term" value="P:peptide transport"/>
    <property type="evidence" value="ECO:0007669"/>
    <property type="project" value="TreeGrafter"/>
</dbReference>
<accession>A0A1G2HY63</accession>
<sequence>MKKFPSFSQWKQIFKVLTKKEKSIFLIFFLLAISSFAFLIASFYINNTKTVPSLGGKYIEGVVGQPRFINPIYGETNDVDRTLIDLIFSGLMTYDANGKIINDLVDSYTISPDGKIYEFSLKDNIFWHDGKLLTSDDVIFTIKTIQNSDYKSPLRANWIAVNAEKISDKSFTLTIKAPYNSFLENATFKIIPKHIWENVSPENFTLSFYNLQPIGSGPFEFLNLNQTNTGFIKTIHLKSNRKYYNNPSFISNLSFQFFEEKEDLIKAAKSGSINGFTLASLENNQSEAEKKILQGWFRKIFPQLDENFSVYRFSLPRYFAVFFNNQKSSIFADSNIRKALAYSVNKNELIEKISSETKNNLSAVDSPIIPEFFNYQKPTSSYNFEIQTAEELLDKSGFKNNNQGQKEKTTVKKPAFQFIGYLRAGSKGTEVTQLQVCLAKLDENFKNILIDEVDGTYSKITENAVTEFQKKYLPDLAPTGETGQSTRKKLNELCISSSQNSQLLKFTLTTINQPQLVQLANILKEYWGNIGISVDINALSIIDIKQVIKNRNYDALLYGESLGGQPDLYPFWHSSQKLDPGLNLSSYENKEVDQLLKDARETLDENIKTQKYEKLQNIVMNDAPALFLYNPDYIYWVSEKIKGIDTEPFGSTQSMKIIDPAKRFINITSWYIKTKRVWK</sequence>
<dbReference type="GO" id="GO:1904680">
    <property type="term" value="F:peptide transmembrane transporter activity"/>
    <property type="evidence" value="ECO:0007669"/>
    <property type="project" value="TreeGrafter"/>
</dbReference>
<dbReference type="Gene3D" id="3.10.105.10">
    <property type="entry name" value="Dipeptide-binding Protein, Domain 3"/>
    <property type="match status" value="1"/>
</dbReference>
<dbReference type="PANTHER" id="PTHR30290">
    <property type="entry name" value="PERIPLASMIC BINDING COMPONENT OF ABC TRANSPORTER"/>
    <property type="match status" value="1"/>
</dbReference>
<dbReference type="InterPro" id="IPR036365">
    <property type="entry name" value="PGBD-like_sf"/>
</dbReference>
<evidence type="ECO:0000259" key="6">
    <source>
        <dbReference type="Pfam" id="PF01471"/>
    </source>
</evidence>